<evidence type="ECO:0000259" key="9">
    <source>
        <dbReference type="Pfam" id="PF06738"/>
    </source>
</evidence>
<dbReference type="HOGENOM" id="CLU_238165_0_0_1"/>
<feature type="compositionally biased region" description="Acidic residues" evidence="7">
    <location>
        <begin position="369"/>
        <end position="380"/>
    </location>
</feature>
<dbReference type="Pfam" id="PF06738">
    <property type="entry name" value="ThrE"/>
    <property type="match status" value="1"/>
</dbReference>
<dbReference type="InterPro" id="IPR001563">
    <property type="entry name" value="Peptidase_S10"/>
</dbReference>
<accession>E4ZXV8</accession>
<feature type="region of interest" description="Disordered" evidence="7">
    <location>
        <begin position="1778"/>
        <end position="1798"/>
    </location>
</feature>
<dbReference type="EMBL" id="FP929128">
    <property type="protein sequence ID" value="CBX96203.1"/>
    <property type="molecule type" value="Genomic_DNA"/>
</dbReference>
<keyword evidence="8" id="KW-1133">Transmembrane helix</keyword>
<dbReference type="PRINTS" id="PR00724">
    <property type="entry name" value="CRBOXYPTASEC"/>
</dbReference>
<feature type="region of interest" description="Disordered" evidence="7">
    <location>
        <begin position="330"/>
        <end position="401"/>
    </location>
</feature>
<feature type="transmembrane region" description="Helical" evidence="8">
    <location>
        <begin position="794"/>
        <end position="815"/>
    </location>
</feature>
<feature type="transmembrane region" description="Helical" evidence="8">
    <location>
        <begin position="887"/>
        <end position="908"/>
    </location>
</feature>
<sequence>MATWKHQRLPSASARVATVEKVQGATEPPGETSFSSTARVFSLLSPPPFLNDTDNESTCLSSQVDPTIPLGYQSLEIVHRHAWMAHLYPLQTYLGFLNEDNTELVVQHVHFSGVSTTPLPQLRPCTSLVAFSGPCRASLVFPISQVPCINRSTTLLNELTNNHTEPSGHATRQVKLGLLADFAALGSTLALLALRKYVHGRLRDSTCDIPSIHRAKIVNNPLVIAIRHTLRLAEERGPPIHSLRTVHYDMDPTQSSGPSQQTPFDTEDNMSAPPGRKRVGFIAEDPALRPSSTVSPLDTGSAGHNTPLQRSDVSHDDLQKMRESLRLALGPEYPEDVQEPVAPPKDVQRPRPAIRKAARNPPEFLLNDEPADPFDDDEDAAQPLPGAGLKERSGLAAQRRAARLSKSVGTFSAPVSRRNSHELLSPPTELQHMAQAYDTVGDTTDEDEDPQFLKRASMLLRQHTVRADHGPPSINSDDMLYHTDVPLQSGQVTPDAIDIEDEHVSRPSKYRTGVLGTLLKAQNVVNAPMSHVIKPPAKPGHVRTLSGGTFSGASTAASSPNPSPPTSGYSTPRGGRPWFGRHHNSHSATSISQLVGASAHSFATPAQKELGHEFDEQIKKVRPGMGKRSKSDESILPFKRAKRRENAIKIKIHLAGTLARQNYLRKLCRALMMYGAPTHRLEEYLNMSSRVLEIEAQFLYMPGCMIIAFDDSSVHTSEVKLVRTSQGVDLGKLRDVHEIYKDVVHDRINVEEATPRLEAIMARKNKFSRWLRVLCYGLASATVGPFAFQARFIDLPFCFLLGCIIGWLQLIVAPGNDLISNVFEIGASVITSFAARALGSIRHDGKEVFCFSAMAQSSIALILPGFMVLCASLELQSKHIVAGSVRMVYAIIYSLFLGFGITIGTVLYGMMDSNATSKTKCDEPMSTNFYYLFVPAFSICLMIVNQAKYKQIPSMTVIAFIGWVVNFHSSKYFKSNAQVSNTLGALAIGIAANAHARFGRHVENWCLDTWEHMIRPRVMKARKTYLRKSHGPIRTHKIERSEYDPTYNSSQATSRASSVSDFVPHTRKIGYGLAAAAMLPAIFVQVPSGLSVQGSLVQGLTSADQIVRNSTGTNATTISPVDVGGSSTINSIALDVGFSVVQIAIGITVGLFLAALIVYPLGKRRSAFLGVVIEHLLALAGVVYILYMFARFIREAQLLHATEALRCYSLVGQTLPNCGKEGGDLSWYGSSSLVEVRVEITWYQQTSFKAPSCSNIPFNGSPLFMARFTQLVALLASATLGTARTPFLRERQVPADPTGVKTITSQQGAEIRYKQPGKEGVCETTEGVDDYAGYISLSPTQNMFFWFFEARENPKTAPLTLWLNGGPGSDSMIGLFQELGPCNVTEDLKTQLNPYAWNSVSNMLFLSQPVGVGFSYETTRNDSEGRYSLVDLDTANTTEAAAVGAWHILQAFLELSPQLDPDINNFTFNLWTESYGGHYGPAFYNYFYQQNEAIKNDSIAGVEIQMDTLGIINGVIDEQIQAPYYPEFAVNNTYGIKAINDTIYTFMKQAYYMPEGCHDQIEYCKKADRSTEDGQLTCSSATNLCRSLVEEPYYAFGGRGVYDIRHPYDDPTPPDYFMDFLNLASTQEALGVNINYTSSNAPNVSLGFASTGDFIYPNFIEDLNEILGYGVRVALLYGDADYICNWFGGEAVSLAANFTDSEAFAAAGYTPFLVDGVEYGEVREYGNFSFTRMYEAGHEVPYYQPLASLEHFRRTLNHLVIADGSKVVTDDYGTNGTATSTHTESFVPLPPSSTPTAV</sequence>
<proteinExistence type="inferred from homology"/>
<evidence type="ECO:0000256" key="6">
    <source>
        <dbReference type="ARBA" id="ARBA00034125"/>
    </source>
</evidence>
<dbReference type="PROSITE" id="PS00131">
    <property type="entry name" value="CARBOXYPEPT_SER_SER"/>
    <property type="match status" value="1"/>
</dbReference>
<evidence type="ECO:0000256" key="2">
    <source>
        <dbReference type="ARBA" id="ARBA00022645"/>
    </source>
</evidence>
<dbReference type="PANTHER" id="PTHR31082">
    <property type="entry name" value="PHEROMONE-REGULATED MEMBRANE PROTEIN 10"/>
    <property type="match status" value="1"/>
</dbReference>
<name>E4ZXV8_LEPMJ</name>
<feature type="compositionally biased region" description="Polar residues" evidence="7">
    <location>
        <begin position="290"/>
        <end position="311"/>
    </location>
</feature>
<dbReference type="InterPro" id="IPR010619">
    <property type="entry name" value="ThrE-like_N"/>
</dbReference>
<evidence type="ECO:0000256" key="3">
    <source>
        <dbReference type="ARBA" id="ARBA00022670"/>
    </source>
</evidence>
<feature type="transmembrane region" description="Helical" evidence="8">
    <location>
        <begin position="1140"/>
        <end position="1161"/>
    </location>
</feature>
<dbReference type="Proteomes" id="UP000002668">
    <property type="component" value="Genome"/>
</dbReference>
<feature type="region of interest" description="Disordered" evidence="7">
    <location>
        <begin position="248"/>
        <end position="315"/>
    </location>
</feature>
<dbReference type="GO" id="GO:0004185">
    <property type="term" value="F:serine-type carboxypeptidase activity"/>
    <property type="evidence" value="ECO:0007669"/>
    <property type="project" value="InterPro"/>
</dbReference>
<protein>
    <recommendedName>
        <fullName evidence="9">Threonine/serine exporter-like N-terminal domain-containing protein</fullName>
    </recommendedName>
</protein>
<organism evidence="11">
    <name type="scientific">Leptosphaeria maculans (strain JN3 / isolate v23.1.3 / race Av1-4-5-6-7-8)</name>
    <name type="common">Blackleg fungus</name>
    <name type="synonym">Phoma lingam</name>
    <dbReference type="NCBI Taxonomy" id="985895"/>
    <lineage>
        <taxon>Eukaryota</taxon>
        <taxon>Fungi</taxon>
        <taxon>Dikarya</taxon>
        <taxon>Ascomycota</taxon>
        <taxon>Pezizomycotina</taxon>
        <taxon>Dothideomycetes</taxon>
        <taxon>Pleosporomycetidae</taxon>
        <taxon>Pleosporales</taxon>
        <taxon>Pleosporineae</taxon>
        <taxon>Leptosphaeriaceae</taxon>
        <taxon>Plenodomus</taxon>
        <taxon>Plenodomus lingam/Leptosphaeria maculans species complex</taxon>
    </lineage>
</organism>
<dbReference type="Pfam" id="PF00450">
    <property type="entry name" value="Peptidase_S10"/>
    <property type="match status" value="1"/>
</dbReference>
<dbReference type="Gene3D" id="3.40.50.1820">
    <property type="entry name" value="alpha/beta hydrolase"/>
    <property type="match status" value="1"/>
</dbReference>
<dbReference type="VEuPathDB" id="FungiDB:LEMA_P111220.1"/>
<dbReference type="eggNOG" id="KOG1282">
    <property type="taxonomic scope" value="Eukaryota"/>
</dbReference>
<dbReference type="InParanoid" id="E4ZXV8"/>
<dbReference type="PANTHER" id="PTHR31082:SF4">
    <property type="entry name" value="PHEROMONE-REGULATED MEMBRANE PROTEIN 10"/>
    <property type="match status" value="1"/>
</dbReference>
<gene>
    <name evidence="10" type="ORF">LEMA_P111220.1</name>
</gene>
<feature type="transmembrane region" description="Helical" evidence="8">
    <location>
        <begin position="1069"/>
        <end position="1086"/>
    </location>
</feature>
<evidence type="ECO:0000313" key="11">
    <source>
        <dbReference type="Proteomes" id="UP000002668"/>
    </source>
</evidence>
<feature type="compositionally biased region" description="Pro residues" evidence="7">
    <location>
        <begin position="1788"/>
        <end position="1798"/>
    </location>
</feature>
<dbReference type="GO" id="GO:0022857">
    <property type="term" value="F:transmembrane transporter activity"/>
    <property type="evidence" value="ECO:0007669"/>
    <property type="project" value="InterPro"/>
</dbReference>
<keyword evidence="8" id="KW-0812">Transmembrane</keyword>
<feature type="compositionally biased region" description="Polar residues" evidence="7">
    <location>
        <begin position="252"/>
        <end position="264"/>
    </location>
</feature>
<comment type="similarity">
    <text evidence="6">Belongs to the ThrE exporter (TC 2.A.79) family.</text>
</comment>
<evidence type="ECO:0000313" key="10">
    <source>
        <dbReference type="EMBL" id="CBX96203.1"/>
    </source>
</evidence>
<evidence type="ECO:0000256" key="1">
    <source>
        <dbReference type="ARBA" id="ARBA00009431"/>
    </source>
</evidence>
<dbReference type="InterPro" id="IPR018202">
    <property type="entry name" value="Ser_caboxypep_ser_AS"/>
</dbReference>
<dbReference type="InterPro" id="IPR029058">
    <property type="entry name" value="AB_hydrolase_fold"/>
</dbReference>
<evidence type="ECO:0000256" key="8">
    <source>
        <dbReference type="SAM" id="Phobius"/>
    </source>
</evidence>
<keyword evidence="2" id="KW-0121">Carboxypeptidase</keyword>
<keyword evidence="11" id="KW-1185">Reference proteome</keyword>
<feature type="transmembrane region" description="Helical" evidence="8">
    <location>
        <begin position="853"/>
        <end position="875"/>
    </location>
</feature>
<dbReference type="OrthoDB" id="443318at2759"/>
<dbReference type="STRING" id="985895.E4ZXV8"/>
<feature type="transmembrane region" description="Helical" evidence="8">
    <location>
        <begin position="1168"/>
        <end position="1190"/>
    </location>
</feature>
<evidence type="ECO:0000256" key="7">
    <source>
        <dbReference type="SAM" id="MobiDB-lite"/>
    </source>
</evidence>
<keyword evidence="5" id="KW-0325">Glycoprotein</keyword>
<reference evidence="11" key="1">
    <citation type="journal article" date="2011" name="Nat. Commun.">
        <title>Effector diversification within compartments of the Leptosphaeria maculans genome affected by Repeat-Induced Point mutations.</title>
        <authorList>
            <person name="Rouxel T."/>
            <person name="Grandaubert J."/>
            <person name="Hane J.K."/>
            <person name="Hoede C."/>
            <person name="van de Wouw A.P."/>
            <person name="Couloux A."/>
            <person name="Dominguez V."/>
            <person name="Anthouard V."/>
            <person name="Bally P."/>
            <person name="Bourras S."/>
            <person name="Cozijnsen A.J."/>
            <person name="Ciuffetti L.M."/>
            <person name="Degrave A."/>
            <person name="Dilmaghani A."/>
            <person name="Duret L."/>
            <person name="Fudal I."/>
            <person name="Goodwin S.B."/>
            <person name="Gout L."/>
            <person name="Glaser N."/>
            <person name="Linglin J."/>
            <person name="Kema G.H.J."/>
            <person name="Lapalu N."/>
            <person name="Lawrence C.B."/>
            <person name="May K."/>
            <person name="Meyer M."/>
            <person name="Ollivier B."/>
            <person name="Poulain J."/>
            <person name="Schoch C.L."/>
            <person name="Simon A."/>
            <person name="Spatafora J.W."/>
            <person name="Stachowiak A."/>
            <person name="Turgeon B.G."/>
            <person name="Tyler B.M."/>
            <person name="Vincent D."/>
            <person name="Weissenbach J."/>
            <person name="Amselem J."/>
            <person name="Quesneville H."/>
            <person name="Oliver R.P."/>
            <person name="Wincker P."/>
            <person name="Balesdent M.-H."/>
            <person name="Howlett B.J."/>
        </authorList>
    </citation>
    <scope>NUCLEOTIDE SEQUENCE [LARGE SCALE GENOMIC DNA]</scope>
    <source>
        <strain evidence="11">JN3 / isolate v23.1.3 / race Av1-4-5-6-7-8</strain>
    </source>
</reference>
<feature type="transmembrane region" description="Helical" evidence="8">
    <location>
        <begin position="928"/>
        <end position="945"/>
    </location>
</feature>
<dbReference type="GO" id="GO:0006508">
    <property type="term" value="P:proteolysis"/>
    <property type="evidence" value="ECO:0007669"/>
    <property type="project" value="UniProtKB-KW"/>
</dbReference>
<keyword evidence="4" id="KW-0378">Hydrolase</keyword>
<dbReference type="InterPro" id="IPR051361">
    <property type="entry name" value="ThrE/Ser_Exporter"/>
</dbReference>
<keyword evidence="3" id="KW-0645">Protease</keyword>
<keyword evidence="8" id="KW-0472">Membrane</keyword>
<evidence type="ECO:0000256" key="5">
    <source>
        <dbReference type="ARBA" id="ARBA00023180"/>
    </source>
</evidence>
<feature type="domain" description="Threonine/serine exporter-like N-terminal" evidence="9">
    <location>
        <begin position="664"/>
        <end position="907"/>
    </location>
</feature>
<feature type="region of interest" description="Disordered" evidence="7">
    <location>
        <begin position="532"/>
        <end position="584"/>
    </location>
</feature>
<feature type="compositionally biased region" description="Low complexity" evidence="7">
    <location>
        <begin position="544"/>
        <end position="575"/>
    </location>
</feature>
<dbReference type="SUPFAM" id="SSF53474">
    <property type="entry name" value="alpha/beta-Hydrolases"/>
    <property type="match status" value="1"/>
</dbReference>
<feature type="transmembrane region" description="Helical" evidence="8">
    <location>
        <begin position="770"/>
        <end position="788"/>
    </location>
</feature>
<comment type="similarity">
    <text evidence="1">Belongs to the peptidase S10 family.</text>
</comment>
<evidence type="ECO:0000256" key="4">
    <source>
        <dbReference type="ARBA" id="ARBA00022801"/>
    </source>
</evidence>
<feature type="region of interest" description="Disordered" evidence="7">
    <location>
        <begin position="15"/>
        <end position="34"/>
    </location>
</feature>